<dbReference type="InterPro" id="IPR036852">
    <property type="entry name" value="Peptidase_S8/S53_dom_sf"/>
</dbReference>
<keyword evidence="3 5" id="KW-0378">Hydrolase</keyword>
<evidence type="ECO:0000256" key="2">
    <source>
        <dbReference type="ARBA" id="ARBA00022670"/>
    </source>
</evidence>
<keyword evidence="2 5" id="KW-0645">Protease</keyword>
<dbReference type="InterPro" id="IPR015500">
    <property type="entry name" value="Peptidase_S8_subtilisin-rel"/>
</dbReference>
<dbReference type="Proteomes" id="UP001161422">
    <property type="component" value="Unassembled WGS sequence"/>
</dbReference>
<comment type="similarity">
    <text evidence="1 5 6">Belongs to the peptidase S8 family.</text>
</comment>
<dbReference type="PRINTS" id="PR00723">
    <property type="entry name" value="SUBTILISIN"/>
</dbReference>
<dbReference type="PANTHER" id="PTHR43806:SF11">
    <property type="entry name" value="CEREVISIN-RELATED"/>
    <property type="match status" value="1"/>
</dbReference>
<dbReference type="SUPFAM" id="SSF52743">
    <property type="entry name" value="Subtilisin-like"/>
    <property type="match status" value="1"/>
</dbReference>
<evidence type="ECO:0000313" key="8">
    <source>
        <dbReference type="EMBL" id="GLP96915.1"/>
    </source>
</evidence>
<evidence type="ECO:0000313" key="9">
    <source>
        <dbReference type="Proteomes" id="UP001161422"/>
    </source>
</evidence>
<sequence length="639" mass="68944">MLQQYLDCPEGVCPQQQLLIKQARAHSQVAGVQTENSNTAAQSYGTLALKPYRQSSVTQLQSTSLSAGDGAEPHWSQAWSRLELSSNPIERQAQLQALAELRRQQPDLVVEAPQPRYLTGFQNQTEIPHTEPGWQWSAIDLLGARDWLASKSNGTRPIVVAVIDSGIDYTHPDLQPFMWRNPAEIEGDGIDNDGNGIIDDIHGASFGGSEHHGEPMDTDGHGTHVAGILAQMLAELKDTGIADIRIMAIKATSDKLLYSNDIAEAVDYAVSMGVDVINMSFGGSVPSQLEQDAISSAFKRSLLVASAGNSGKPNSSDCQTQATTRFYPAAYPYVVGVMASQPQLDEASPAMAAFSNWDCVPGDELEYEIMAPGLGIYSTLPNNQYASWNGTSMASPIVAATLAVMNQDNPGESHRELTLRLLEGSPMTYAHTLSDGEVQLSYPKLDLLKALQQAPVPLLSLSQLLVYPSTDNLPGSAAANPKVSQLSPGQSYDLALELHNYKQAGIELSVQMLATDANGNTSEYVKFSRDTQQWPAAEPSALLSNGLLLDASEQVIGAEQPFRFEVAEGVEGTHTVKLIADVVFEYRFDPQPRGQYRARVERSMTLVGETPETGGSSGGSWGFGALIGLLIAAWRRKLA</sequence>
<accession>A0AA37RX45</accession>
<feature type="active site" description="Charge relay system" evidence="5">
    <location>
        <position position="221"/>
    </location>
</feature>
<dbReference type="PANTHER" id="PTHR43806">
    <property type="entry name" value="PEPTIDASE S8"/>
    <property type="match status" value="1"/>
</dbReference>
<dbReference type="InterPro" id="IPR034204">
    <property type="entry name" value="PfSUB1-like_cat_dom"/>
</dbReference>
<evidence type="ECO:0000256" key="1">
    <source>
        <dbReference type="ARBA" id="ARBA00011073"/>
    </source>
</evidence>
<proteinExistence type="inferred from homology"/>
<dbReference type="Gene3D" id="3.40.50.200">
    <property type="entry name" value="Peptidase S8/S53 domain"/>
    <property type="match status" value="1"/>
</dbReference>
<evidence type="ECO:0000259" key="7">
    <source>
        <dbReference type="Pfam" id="PF00082"/>
    </source>
</evidence>
<reference evidence="8" key="2">
    <citation type="submission" date="2023-01" db="EMBL/GenBank/DDBJ databases">
        <title>Draft genome sequence of Paraferrimonas sedimenticola strain NBRC 101628.</title>
        <authorList>
            <person name="Sun Q."/>
            <person name="Mori K."/>
        </authorList>
    </citation>
    <scope>NUCLEOTIDE SEQUENCE</scope>
    <source>
        <strain evidence="8">NBRC 101628</strain>
    </source>
</reference>
<dbReference type="InterPro" id="IPR000209">
    <property type="entry name" value="Peptidase_S8/S53_dom"/>
</dbReference>
<evidence type="ECO:0000256" key="5">
    <source>
        <dbReference type="PROSITE-ProRule" id="PRU01240"/>
    </source>
</evidence>
<keyword evidence="9" id="KW-1185">Reference proteome</keyword>
<organism evidence="8 9">
    <name type="scientific">Paraferrimonas sedimenticola</name>
    <dbReference type="NCBI Taxonomy" id="375674"/>
    <lineage>
        <taxon>Bacteria</taxon>
        <taxon>Pseudomonadati</taxon>
        <taxon>Pseudomonadota</taxon>
        <taxon>Gammaproteobacteria</taxon>
        <taxon>Alteromonadales</taxon>
        <taxon>Ferrimonadaceae</taxon>
        <taxon>Paraferrimonas</taxon>
    </lineage>
</organism>
<dbReference type="GO" id="GO:0004252">
    <property type="term" value="F:serine-type endopeptidase activity"/>
    <property type="evidence" value="ECO:0007669"/>
    <property type="project" value="UniProtKB-UniRule"/>
</dbReference>
<dbReference type="PROSITE" id="PS00138">
    <property type="entry name" value="SUBTILASE_SER"/>
    <property type="match status" value="1"/>
</dbReference>
<dbReference type="PROSITE" id="PS51892">
    <property type="entry name" value="SUBTILASE"/>
    <property type="match status" value="1"/>
</dbReference>
<dbReference type="AlphaFoldDB" id="A0AA37RX45"/>
<dbReference type="GO" id="GO:0006508">
    <property type="term" value="P:proteolysis"/>
    <property type="evidence" value="ECO:0007669"/>
    <property type="project" value="UniProtKB-KW"/>
</dbReference>
<evidence type="ECO:0000256" key="4">
    <source>
        <dbReference type="ARBA" id="ARBA00022825"/>
    </source>
</evidence>
<dbReference type="InterPro" id="IPR023827">
    <property type="entry name" value="Peptidase_S8_Asp-AS"/>
</dbReference>
<feature type="active site" description="Charge relay system" evidence="5">
    <location>
        <position position="164"/>
    </location>
</feature>
<comment type="caution">
    <text evidence="8">The sequence shown here is derived from an EMBL/GenBank/DDBJ whole genome shotgun (WGS) entry which is preliminary data.</text>
</comment>
<keyword evidence="4 5" id="KW-0720">Serine protease</keyword>
<evidence type="ECO:0000256" key="3">
    <source>
        <dbReference type="ARBA" id="ARBA00022801"/>
    </source>
</evidence>
<reference evidence="8" key="1">
    <citation type="journal article" date="2014" name="Int. J. Syst. Evol. Microbiol.">
        <title>Complete genome sequence of Corynebacterium casei LMG S-19264T (=DSM 44701T), isolated from a smear-ripened cheese.</title>
        <authorList>
            <consortium name="US DOE Joint Genome Institute (JGI-PGF)"/>
            <person name="Walter F."/>
            <person name="Albersmeier A."/>
            <person name="Kalinowski J."/>
            <person name="Ruckert C."/>
        </authorList>
    </citation>
    <scope>NUCLEOTIDE SEQUENCE</scope>
    <source>
        <strain evidence="8">NBRC 101628</strain>
    </source>
</reference>
<dbReference type="InterPro" id="IPR023828">
    <property type="entry name" value="Peptidase_S8_Ser-AS"/>
</dbReference>
<dbReference type="CDD" id="cd07473">
    <property type="entry name" value="Peptidases_S8_Subtilisin_like"/>
    <property type="match status" value="1"/>
</dbReference>
<dbReference type="InterPro" id="IPR050131">
    <property type="entry name" value="Peptidase_S8_subtilisin-like"/>
</dbReference>
<feature type="active site" description="Charge relay system" evidence="5">
    <location>
        <position position="392"/>
    </location>
</feature>
<feature type="domain" description="Peptidase S8/S53" evidence="7">
    <location>
        <begin position="158"/>
        <end position="417"/>
    </location>
</feature>
<dbReference type="EMBL" id="BSNC01000005">
    <property type="protein sequence ID" value="GLP96915.1"/>
    <property type="molecule type" value="Genomic_DNA"/>
</dbReference>
<dbReference type="PROSITE" id="PS00136">
    <property type="entry name" value="SUBTILASE_ASP"/>
    <property type="match status" value="1"/>
</dbReference>
<protein>
    <recommendedName>
        <fullName evidence="7">Peptidase S8/S53 domain-containing protein</fullName>
    </recommendedName>
</protein>
<gene>
    <name evidence="8" type="ORF">GCM10007895_22210</name>
</gene>
<evidence type="ECO:0000256" key="6">
    <source>
        <dbReference type="RuleBase" id="RU003355"/>
    </source>
</evidence>
<dbReference type="Pfam" id="PF00082">
    <property type="entry name" value="Peptidase_S8"/>
    <property type="match status" value="1"/>
</dbReference>
<name>A0AA37RX45_9GAMM</name>